<evidence type="ECO:0000256" key="2">
    <source>
        <dbReference type="ARBA" id="ARBA00022475"/>
    </source>
</evidence>
<feature type="transmembrane region" description="Helical" evidence="7">
    <location>
        <begin position="301"/>
        <end position="324"/>
    </location>
</feature>
<evidence type="ECO:0000259" key="8">
    <source>
        <dbReference type="Pfam" id="PF02687"/>
    </source>
</evidence>
<gene>
    <name evidence="9" type="ORF">GPX89_39350</name>
</gene>
<keyword evidence="4 7" id="KW-1133">Transmembrane helix</keyword>
<dbReference type="GO" id="GO:0005886">
    <property type="term" value="C:plasma membrane"/>
    <property type="evidence" value="ECO:0007669"/>
    <property type="project" value="UniProtKB-SubCell"/>
</dbReference>
<feature type="domain" description="ABC3 transporter permease C-terminal" evidence="8">
    <location>
        <begin position="255"/>
        <end position="375"/>
    </location>
</feature>
<dbReference type="InterPro" id="IPR050250">
    <property type="entry name" value="Macrolide_Exporter_MacB"/>
</dbReference>
<evidence type="ECO:0000256" key="5">
    <source>
        <dbReference type="ARBA" id="ARBA00023136"/>
    </source>
</evidence>
<protein>
    <submittedName>
        <fullName evidence="9">FtsX-like permease family protein</fullName>
    </submittedName>
</protein>
<comment type="similarity">
    <text evidence="6">Belongs to the ABC-4 integral membrane protein family.</text>
</comment>
<dbReference type="PANTHER" id="PTHR30572">
    <property type="entry name" value="MEMBRANE COMPONENT OF TRANSPORTER-RELATED"/>
    <property type="match status" value="1"/>
</dbReference>
<dbReference type="Pfam" id="PF02687">
    <property type="entry name" value="FtsX"/>
    <property type="match status" value="2"/>
</dbReference>
<dbReference type="InterPro" id="IPR003838">
    <property type="entry name" value="ABC3_permease_C"/>
</dbReference>
<feature type="transmembrane region" description="Helical" evidence="7">
    <location>
        <begin position="795"/>
        <end position="815"/>
    </location>
</feature>
<feature type="transmembrane region" description="Helical" evidence="7">
    <location>
        <begin position="392"/>
        <end position="412"/>
    </location>
</feature>
<organism evidence="9 10">
    <name type="scientific">Nocardia terrae</name>
    <dbReference type="NCBI Taxonomy" id="2675851"/>
    <lineage>
        <taxon>Bacteria</taxon>
        <taxon>Bacillati</taxon>
        <taxon>Actinomycetota</taxon>
        <taxon>Actinomycetes</taxon>
        <taxon>Mycobacteriales</taxon>
        <taxon>Nocardiaceae</taxon>
        <taxon>Nocardia</taxon>
    </lineage>
</organism>
<evidence type="ECO:0000313" key="9">
    <source>
        <dbReference type="EMBL" id="MVU83282.1"/>
    </source>
</evidence>
<evidence type="ECO:0000313" key="10">
    <source>
        <dbReference type="Proteomes" id="UP000466794"/>
    </source>
</evidence>
<accession>A0A7K1VA21</accession>
<keyword evidence="2" id="KW-1003">Cell membrane</keyword>
<dbReference type="Proteomes" id="UP000466794">
    <property type="component" value="Unassembled WGS sequence"/>
</dbReference>
<evidence type="ECO:0000256" key="3">
    <source>
        <dbReference type="ARBA" id="ARBA00022692"/>
    </source>
</evidence>
<evidence type="ECO:0000256" key="7">
    <source>
        <dbReference type="SAM" id="Phobius"/>
    </source>
</evidence>
<feature type="transmembrane region" description="Helical" evidence="7">
    <location>
        <begin position="704"/>
        <end position="726"/>
    </location>
</feature>
<feature type="transmembrane region" description="Helical" evidence="7">
    <location>
        <begin position="419"/>
        <end position="444"/>
    </location>
</feature>
<keyword evidence="3 7" id="KW-0812">Transmembrane</keyword>
<dbReference type="PANTHER" id="PTHR30572:SF4">
    <property type="entry name" value="ABC TRANSPORTER PERMEASE YTRF"/>
    <property type="match status" value="1"/>
</dbReference>
<sequence length="829" mass="85374">MIALLDRLRLFTMREFTTHWGRTAASIVVLTVCSAFLVAVIGISGSLTGSIQRLTAGLAGNAALEISGVTDAGFPQRVAADVATVPGVAAAVPMLRASAGPDSDRLLVLGVDSSSAALDSDLKGAVRGDELASLLRVPNGVFAGAGTGFEKGQQVQLGPMRVTVAAVLSGGRLAQLNGGHYLVAPLPLAQRITNRVGQLDSVLIVAQPNADRAQLTSAVTAAVAGRAVVGTPSARAAQTGNGIVMVRFIASMGTGLAFVVSAFLIYNTMSMALAGRRPVISMLRAIGARRQTIVRDVLAEAVALGVIGGLLGAGLGVLAGRYAISLLPGAFAQVMDARLQYILPGYAIPVAVVAATVTNVAASAVAARQVYRVNPVEALAPVGASRVDVVPVLLRVAAAVGGAVLVAGAILVQRAHLGLFAAAALGFALGAEILLAFACTGPIVRLAAAFARRLGSAGVLAGVNIDRAPRRVWATLMTVTIAVGMTITITGANTDATRSARETFASLGDNDAWVALSAEDMTPTTLLPDDIVRRVATVPGIGRTVQGQLAFASLGGTKALVYGVDPGSNYSMFHSLGPDTQRRLLAGEGIVLSRDLARALKVSTGDTLMMQTPSGEQRTRVLETVSYFSALAGTAAMSLTLMRDWFQRPGSTTLQIDAAPGVDPHRLISDIRAALPPEVHVYSGPAALDGISHAMQEGLVLSRIMLVIVAFIAAMALLNTLTLALLERRRELGILRAVGSSRRFALRMVLAEAAAIGVIGAALGVAFGLTDQFFYSLLATDMLGIDVHFRPGPPLAVFTLAALALSLLGSIPPALRAARLNIVDAVSAD</sequence>
<comment type="caution">
    <text evidence="9">The sequence shown here is derived from an EMBL/GenBank/DDBJ whole genome shotgun (WGS) entry which is preliminary data.</text>
</comment>
<evidence type="ECO:0000256" key="1">
    <source>
        <dbReference type="ARBA" id="ARBA00004651"/>
    </source>
</evidence>
<feature type="domain" description="ABC3 transporter permease C-terminal" evidence="8">
    <location>
        <begin position="704"/>
        <end position="822"/>
    </location>
</feature>
<dbReference type="GO" id="GO:0022857">
    <property type="term" value="F:transmembrane transporter activity"/>
    <property type="evidence" value="ECO:0007669"/>
    <property type="project" value="TreeGrafter"/>
</dbReference>
<dbReference type="RefSeq" id="WP_157392828.1">
    <property type="nucleotide sequence ID" value="NZ_WRPP01000012.1"/>
</dbReference>
<comment type="subcellular location">
    <subcellularLocation>
        <location evidence="1">Cell membrane</location>
        <topology evidence="1">Multi-pass membrane protein</topology>
    </subcellularLocation>
</comment>
<dbReference type="EMBL" id="WRPP01000012">
    <property type="protein sequence ID" value="MVU83282.1"/>
    <property type="molecule type" value="Genomic_DNA"/>
</dbReference>
<feature type="transmembrane region" description="Helical" evidence="7">
    <location>
        <begin position="244"/>
        <end position="266"/>
    </location>
</feature>
<feature type="transmembrane region" description="Helical" evidence="7">
    <location>
        <begin position="749"/>
        <end position="775"/>
    </location>
</feature>
<name>A0A7K1VA21_9NOCA</name>
<feature type="transmembrane region" description="Helical" evidence="7">
    <location>
        <begin position="20"/>
        <end position="43"/>
    </location>
</feature>
<reference evidence="9 10" key="1">
    <citation type="submission" date="2019-12" db="EMBL/GenBank/DDBJ databases">
        <title>Nocardia sp. nov. ET3-3 isolated from soil.</title>
        <authorList>
            <person name="Kanchanasin P."/>
            <person name="Tanasupawat S."/>
            <person name="Yuki M."/>
            <person name="Kudo T."/>
        </authorList>
    </citation>
    <scope>NUCLEOTIDE SEQUENCE [LARGE SCALE GENOMIC DNA]</scope>
    <source>
        <strain evidence="9 10">ET3-3</strain>
    </source>
</reference>
<proteinExistence type="inferred from homology"/>
<evidence type="ECO:0000256" key="4">
    <source>
        <dbReference type="ARBA" id="ARBA00022989"/>
    </source>
</evidence>
<evidence type="ECO:0000256" key="6">
    <source>
        <dbReference type="ARBA" id="ARBA00038076"/>
    </source>
</evidence>
<keyword evidence="5 7" id="KW-0472">Membrane</keyword>
<feature type="transmembrane region" description="Helical" evidence="7">
    <location>
        <begin position="472"/>
        <end position="492"/>
    </location>
</feature>
<feature type="transmembrane region" description="Helical" evidence="7">
    <location>
        <begin position="345"/>
        <end position="367"/>
    </location>
</feature>
<dbReference type="AlphaFoldDB" id="A0A7K1VA21"/>
<keyword evidence="10" id="KW-1185">Reference proteome</keyword>